<dbReference type="AlphaFoldDB" id="A0A518E565"/>
<dbReference type="PROSITE" id="PS52015">
    <property type="entry name" value="TONB_CTD"/>
    <property type="match status" value="1"/>
</dbReference>
<sequence length="412" mass="44267" precursor="true">MNYPFKLALALATSSALHATFIAGAVLWRMGQIEGLRSPGEGVPALAVFYANQQPAEVSVLPPPIQILAGSGAGIAGTGPLVSRDISLDNAALEWSQASASAAPPPQRPSIATAARNPRNLLPQIVQRDALGRREAAPTDWSAAPPADLLPRSVLQVRLVSNQQITALPAIRLAIPHRPRTQSPSQNVALLHIDRQTAPLPADLAALSPGANIPELEAAPQRAVSVQVAQGPQAVELREAGSMPLPPTPRNTPTGGESGRTVRQGLLPIELSVDPVRIWRSRPRPVAIEKTPEPEIEPQEENLHMFLNGRRERRVLLSPETLDAMPQPHPANPLPAFPPPELHQGRSGVCWVEVRLSNQGAVEGARVGLSSGNEAFDRAAVAAVSHWRYRPAIVSRNPVACVFYERIWFDVR</sequence>
<feature type="chain" id="PRO_5022027426" evidence="6">
    <location>
        <begin position="20"/>
        <end position="412"/>
    </location>
</feature>
<dbReference type="RefSeq" id="WP_145059081.1">
    <property type="nucleotide sequence ID" value="NZ_CP036433.1"/>
</dbReference>
<dbReference type="InterPro" id="IPR037682">
    <property type="entry name" value="TonB_C"/>
</dbReference>
<keyword evidence="3" id="KW-1133">Transmembrane helix</keyword>
<dbReference type="Pfam" id="PF03544">
    <property type="entry name" value="TonB_C"/>
    <property type="match status" value="1"/>
</dbReference>
<evidence type="ECO:0000256" key="5">
    <source>
        <dbReference type="SAM" id="MobiDB-lite"/>
    </source>
</evidence>
<comment type="subcellular location">
    <subcellularLocation>
        <location evidence="1">Membrane</location>
        <topology evidence="1">Single-pass membrane protein</topology>
    </subcellularLocation>
</comment>
<gene>
    <name evidence="8" type="ORF">Pla8534_71340</name>
</gene>
<dbReference type="SUPFAM" id="SSF74653">
    <property type="entry name" value="TolA/TonB C-terminal domain"/>
    <property type="match status" value="1"/>
</dbReference>
<name>A0A518E565_9BACT</name>
<dbReference type="InterPro" id="IPR006260">
    <property type="entry name" value="TonB/TolA_C"/>
</dbReference>
<protein>
    <submittedName>
        <fullName evidence="8">Gram-negative bacterial tonB protein</fullName>
    </submittedName>
</protein>
<evidence type="ECO:0000256" key="6">
    <source>
        <dbReference type="SAM" id="SignalP"/>
    </source>
</evidence>
<evidence type="ECO:0000256" key="3">
    <source>
        <dbReference type="ARBA" id="ARBA00022989"/>
    </source>
</evidence>
<accession>A0A518E565</accession>
<feature type="domain" description="TonB C-terminal" evidence="7">
    <location>
        <begin position="322"/>
        <end position="412"/>
    </location>
</feature>
<reference evidence="8 9" key="1">
    <citation type="submission" date="2019-02" db="EMBL/GenBank/DDBJ databases">
        <title>Deep-cultivation of Planctomycetes and their phenomic and genomic characterization uncovers novel biology.</title>
        <authorList>
            <person name="Wiegand S."/>
            <person name="Jogler M."/>
            <person name="Boedeker C."/>
            <person name="Pinto D."/>
            <person name="Vollmers J."/>
            <person name="Rivas-Marin E."/>
            <person name="Kohn T."/>
            <person name="Peeters S.H."/>
            <person name="Heuer A."/>
            <person name="Rast P."/>
            <person name="Oberbeckmann S."/>
            <person name="Bunk B."/>
            <person name="Jeske O."/>
            <person name="Meyerdierks A."/>
            <person name="Storesund J.E."/>
            <person name="Kallscheuer N."/>
            <person name="Luecker S."/>
            <person name="Lage O.M."/>
            <person name="Pohl T."/>
            <person name="Merkel B.J."/>
            <person name="Hornburger P."/>
            <person name="Mueller R.-W."/>
            <person name="Bruemmer F."/>
            <person name="Labrenz M."/>
            <person name="Spormann A.M."/>
            <person name="Op den Camp H."/>
            <person name="Overmann J."/>
            <person name="Amann R."/>
            <person name="Jetten M.S.M."/>
            <person name="Mascher T."/>
            <person name="Medema M.H."/>
            <person name="Devos D.P."/>
            <person name="Kaster A.-K."/>
            <person name="Ovreas L."/>
            <person name="Rohde M."/>
            <person name="Galperin M.Y."/>
            <person name="Jogler C."/>
        </authorList>
    </citation>
    <scope>NUCLEOTIDE SEQUENCE [LARGE SCALE GENOMIC DNA]</scope>
    <source>
        <strain evidence="8 9">Pla85_3_4</strain>
    </source>
</reference>
<keyword evidence="6" id="KW-0732">Signal</keyword>
<dbReference type="EMBL" id="CP036433">
    <property type="protein sequence ID" value="QDU99221.1"/>
    <property type="molecule type" value="Genomic_DNA"/>
</dbReference>
<evidence type="ECO:0000313" key="8">
    <source>
        <dbReference type="EMBL" id="QDU99221.1"/>
    </source>
</evidence>
<dbReference type="GO" id="GO:0055085">
    <property type="term" value="P:transmembrane transport"/>
    <property type="evidence" value="ECO:0007669"/>
    <property type="project" value="InterPro"/>
</dbReference>
<evidence type="ECO:0000256" key="1">
    <source>
        <dbReference type="ARBA" id="ARBA00004167"/>
    </source>
</evidence>
<evidence type="ECO:0000313" key="9">
    <source>
        <dbReference type="Proteomes" id="UP000317648"/>
    </source>
</evidence>
<dbReference type="NCBIfam" id="TIGR01352">
    <property type="entry name" value="tonB_Cterm"/>
    <property type="match status" value="1"/>
</dbReference>
<organism evidence="8 9">
    <name type="scientific">Lignipirellula cremea</name>
    <dbReference type="NCBI Taxonomy" id="2528010"/>
    <lineage>
        <taxon>Bacteria</taxon>
        <taxon>Pseudomonadati</taxon>
        <taxon>Planctomycetota</taxon>
        <taxon>Planctomycetia</taxon>
        <taxon>Pirellulales</taxon>
        <taxon>Pirellulaceae</taxon>
        <taxon>Lignipirellula</taxon>
    </lineage>
</organism>
<keyword evidence="2" id="KW-0812">Transmembrane</keyword>
<dbReference type="Gene3D" id="3.30.1150.10">
    <property type="match status" value="1"/>
</dbReference>
<keyword evidence="4" id="KW-0472">Membrane</keyword>
<keyword evidence="9" id="KW-1185">Reference proteome</keyword>
<dbReference type="OrthoDB" id="5956010at2"/>
<dbReference type="KEGG" id="lcre:Pla8534_71340"/>
<feature type="region of interest" description="Disordered" evidence="5">
    <location>
        <begin position="240"/>
        <end position="261"/>
    </location>
</feature>
<dbReference type="GO" id="GO:0016020">
    <property type="term" value="C:membrane"/>
    <property type="evidence" value="ECO:0007669"/>
    <property type="project" value="UniProtKB-SubCell"/>
</dbReference>
<evidence type="ECO:0000259" key="7">
    <source>
        <dbReference type="PROSITE" id="PS52015"/>
    </source>
</evidence>
<feature type="region of interest" description="Disordered" evidence="5">
    <location>
        <begin position="97"/>
        <end position="119"/>
    </location>
</feature>
<dbReference type="Proteomes" id="UP000317648">
    <property type="component" value="Chromosome"/>
</dbReference>
<evidence type="ECO:0000256" key="4">
    <source>
        <dbReference type="ARBA" id="ARBA00023136"/>
    </source>
</evidence>
<evidence type="ECO:0000256" key="2">
    <source>
        <dbReference type="ARBA" id="ARBA00022692"/>
    </source>
</evidence>
<proteinExistence type="predicted"/>
<feature type="signal peptide" evidence="6">
    <location>
        <begin position="1"/>
        <end position="19"/>
    </location>
</feature>